<feature type="domain" description="DHHA1" evidence="2">
    <location>
        <begin position="226"/>
        <end position="310"/>
    </location>
</feature>
<dbReference type="SUPFAM" id="SSF64182">
    <property type="entry name" value="DHH phosphoesterases"/>
    <property type="match status" value="1"/>
</dbReference>
<keyword evidence="4" id="KW-1185">Reference proteome</keyword>
<protein>
    <submittedName>
        <fullName evidence="3">Phosphoesterase</fullName>
    </submittedName>
</protein>
<dbReference type="RefSeq" id="WP_070793090.1">
    <property type="nucleotide sequence ID" value="NZ_MKIR01000024.1"/>
</dbReference>
<dbReference type="STRING" id="1859473.BG261_07355"/>
<dbReference type="GO" id="GO:0003676">
    <property type="term" value="F:nucleic acid binding"/>
    <property type="evidence" value="ECO:0007669"/>
    <property type="project" value="InterPro"/>
</dbReference>
<dbReference type="Pfam" id="PF02272">
    <property type="entry name" value="DHHA1"/>
    <property type="match status" value="1"/>
</dbReference>
<proteinExistence type="predicted"/>
<evidence type="ECO:0000313" key="4">
    <source>
        <dbReference type="Proteomes" id="UP000178622"/>
    </source>
</evidence>
<comment type="caution">
    <text evidence="3">The sequence shown here is derived from an EMBL/GenBank/DDBJ whole genome shotgun (WGS) entry which is preliminary data.</text>
</comment>
<evidence type="ECO:0000259" key="1">
    <source>
        <dbReference type="Pfam" id="PF01368"/>
    </source>
</evidence>
<dbReference type="EMBL" id="MKIR01000024">
    <property type="protein sequence ID" value="OFI48702.1"/>
    <property type="molecule type" value="Genomic_DNA"/>
</dbReference>
<dbReference type="Proteomes" id="UP000178622">
    <property type="component" value="Unassembled WGS sequence"/>
</dbReference>
<dbReference type="AlphaFoldDB" id="A0A1E8GKC1"/>
<evidence type="ECO:0000259" key="2">
    <source>
        <dbReference type="Pfam" id="PF02272"/>
    </source>
</evidence>
<dbReference type="InterPro" id="IPR001667">
    <property type="entry name" value="DDH_dom"/>
</dbReference>
<gene>
    <name evidence="3" type="ORF">BG261_07355</name>
</gene>
<dbReference type="Gene3D" id="3.10.310.30">
    <property type="match status" value="1"/>
</dbReference>
<dbReference type="InterPro" id="IPR003156">
    <property type="entry name" value="DHHA1_dom"/>
</dbReference>
<feature type="domain" description="DDH" evidence="1">
    <location>
        <begin position="17"/>
        <end position="152"/>
    </location>
</feature>
<reference evidence="4" key="1">
    <citation type="submission" date="2016-09" db="EMBL/GenBank/DDBJ databases">
        <title>Draft genome sequence of a novel species of the family Streptococcaceae isolated from flowers.</title>
        <authorList>
            <person name="Chuah L.-O."/>
            <person name="Yap K.-P."/>
            <person name="Thong K.L."/>
            <person name="Liong M.T."/>
            <person name="Ahmad R."/>
            <person name="Rusul G."/>
        </authorList>
    </citation>
    <scope>NUCLEOTIDE SEQUENCE [LARGE SCALE GENOMIC DNA]</scope>
    <source>
        <strain evidence="4">DF1</strain>
    </source>
</reference>
<dbReference type="Gene3D" id="3.90.1640.10">
    <property type="entry name" value="inorganic pyrophosphatase (n-terminal core)"/>
    <property type="match status" value="1"/>
</dbReference>
<sequence>MQEMKTVIDKIKEYDTIIIHRHQKPDPDALGSQVGLKEIIKENFPDKKVYAVGYDEPSLTYLTTMDQISDDTYKGALVIVCDTANTPRIDDARYSTGDFLIKIDHHPNDDAYGDFLYVDDSASSASEIITEFAMTFGLKLNSASARMLYAGIVGDTGRFLYPATTSRTMYLASILREQDFDFAKLGRQMDSVDLNIAKLQGYVFENIIIDENGAAYVTLSQELLKSYGVTESEVSSVVPTPGRVASIEAWVLFVEQPEGYYRVNLRSKTTVINEIAKNHRGGGHIFASGAVSKNVDENKQIYQELQAAVANK</sequence>
<dbReference type="InterPro" id="IPR038763">
    <property type="entry name" value="DHH_sf"/>
</dbReference>
<dbReference type="PANTHER" id="PTHR47618:SF1">
    <property type="entry name" value="BIFUNCTIONAL OLIGORIBONUCLEASE AND PAP PHOSPHATASE NRNA"/>
    <property type="match status" value="1"/>
</dbReference>
<dbReference type="PANTHER" id="PTHR47618">
    <property type="entry name" value="BIFUNCTIONAL OLIGORIBONUCLEASE AND PAP PHOSPHATASE NRNA"/>
    <property type="match status" value="1"/>
</dbReference>
<name>A0A1E8GKC1_9LACT</name>
<evidence type="ECO:0000313" key="3">
    <source>
        <dbReference type="EMBL" id="OFI48702.1"/>
    </source>
</evidence>
<accession>A0A1E8GKC1</accession>
<dbReference type="Pfam" id="PF01368">
    <property type="entry name" value="DHH"/>
    <property type="match status" value="1"/>
</dbReference>
<dbReference type="InterPro" id="IPR051319">
    <property type="entry name" value="Oligoribo/pAp-PDE_c-di-AMP_PDE"/>
</dbReference>
<organism evidence="3 4">
    <name type="scientific">Floricoccus tropicus</name>
    <dbReference type="NCBI Taxonomy" id="1859473"/>
    <lineage>
        <taxon>Bacteria</taxon>
        <taxon>Bacillati</taxon>
        <taxon>Bacillota</taxon>
        <taxon>Bacilli</taxon>
        <taxon>Lactobacillales</taxon>
        <taxon>Streptococcaceae</taxon>
        <taxon>Floricoccus</taxon>
    </lineage>
</organism>
<dbReference type="OrthoDB" id="9803668at2"/>